<dbReference type="AlphaFoldDB" id="A0A7J7KKU5"/>
<accession>A0A7J7KKU5</accession>
<feature type="transmembrane region" description="Helical" evidence="1">
    <location>
        <begin position="12"/>
        <end position="34"/>
    </location>
</feature>
<evidence type="ECO:0000256" key="1">
    <source>
        <dbReference type="SAM" id="Phobius"/>
    </source>
</evidence>
<gene>
    <name evidence="2" type="ORF">EB796_002767</name>
</gene>
<sequence length="96" mass="10723">MTGVLASLPVFFWILLVVCSELMLAIAIAGIYLLHLVCKKRKSPQQVRATRRYDPTFYFNMDRPVYAFGTPEGSSAALSAATNLGWQPDSEMTQHI</sequence>
<keyword evidence="3" id="KW-1185">Reference proteome</keyword>
<dbReference type="EMBL" id="VXIV02000327">
    <property type="protein sequence ID" value="KAF6038933.1"/>
    <property type="molecule type" value="Genomic_DNA"/>
</dbReference>
<proteinExistence type="predicted"/>
<name>A0A7J7KKU5_BUGNE</name>
<evidence type="ECO:0000313" key="3">
    <source>
        <dbReference type="Proteomes" id="UP000593567"/>
    </source>
</evidence>
<reference evidence="2" key="1">
    <citation type="submission" date="2020-06" db="EMBL/GenBank/DDBJ databases">
        <title>Draft genome of Bugula neritina, a colonial animal packing powerful symbionts and potential medicines.</title>
        <authorList>
            <person name="Rayko M."/>
        </authorList>
    </citation>
    <scope>NUCLEOTIDE SEQUENCE [LARGE SCALE GENOMIC DNA]</scope>
    <source>
        <strain evidence="2">Kwan_BN1</strain>
    </source>
</reference>
<dbReference type="Proteomes" id="UP000593567">
    <property type="component" value="Unassembled WGS sequence"/>
</dbReference>
<comment type="caution">
    <text evidence="2">The sequence shown here is derived from an EMBL/GenBank/DDBJ whole genome shotgun (WGS) entry which is preliminary data.</text>
</comment>
<protein>
    <submittedName>
        <fullName evidence="2">Uncharacterized protein</fullName>
    </submittedName>
</protein>
<keyword evidence="1" id="KW-0472">Membrane</keyword>
<keyword evidence="1" id="KW-0812">Transmembrane</keyword>
<evidence type="ECO:0000313" key="2">
    <source>
        <dbReference type="EMBL" id="KAF6038933.1"/>
    </source>
</evidence>
<organism evidence="2 3">
    <name type="scientific">Bugula neritina</name>
    <name type="common">Brown bryozoan</name>
    <name type="synonym">Sertularia neritina</name>
    <dbReference type="NCBI Taxonomy" id="10212"/>
    <lineage>
        <taxon>Eukaryota</taxon>
        <taxon>Metazoa</taxon>
        <taxon>Spiralia</taxon>
        <taxon>Lophotrochozoa</taxon>
        <taxon>Bryozoa</taxon>
        <taxon>Gymnolaemata</taxon>
        <taxon>Cheilostomatida</taxon>
        <taxon>Flustrina</taxon>
        <taxon>Buguloidea</taxon>
        <taxon>Bugulidae</taxon>
        <taxon>Bugula</taxon>
    </lineage>
</organism>
<keyword evidence="1" id="KW-1133">Transmembrane helix</keyword>